<reference evidence="1" key="1">
    <citation type="submission" date="2021-05" db="EMBL/GenBank/DDBJ databases">
        <title>The genome of the haptophyte Pavlova lutheri (Diacronema luteri, Pavlovales) - a model for lipid biosynthesis in eukaryotic algae.</title>
        <authorList>
            <person name="Hulatt C.J."/>
            <person name="Posewitz M.C."/>
        </authorList>
    </citation>
    <scope>NUCLEOTIDE SEQUENCE</scope>
    <source>
        <strain evidence="1">NIVA-4/92</strain>
    </source>
</reference>
<sequence length="353" mass="37535">MPRVGCARVLSSLSAAQVEQWRAFAQHTGDWRGAWTTLLARPSAAGGADVGLVALERVSTRLAIVRNRVVGARMEQTNRNFDPAVISTLNPEAIAAAEAAGSFADVDFGGLGPADNRGRYAGPGFAWYGTGALPAGPAGGGGLLFAAELGVRSATERRRVNFIFTAPACHQPALALRKLVAMRERLGGWPLDAAAAERELARALGHARYDARASRGRRWVHRTMGAPVRQLVVGPAGASPLAGWPALGRTADGGQCWEVEVGTRALCPTLLDDHHRLVLEAVWRGADRPVRTARAADAANVTNAHTGAARRFLLRARLELEAPPAEHAELPSPCAFVVERLELGEGLDEDERV</sequence>
<dbReference type="Proteomes" id="UP000751190">
    <property type="component" value="Unassembled WGS sequence"/>
</dbReference>
<dbReference type="EMBL" id="JAGTXO010000046">
    <property type="protein sequence ID" value="KAG8458959.1"/>
    <property type="molecule type" value="Genomic_DNA"/>
</dbReference>
<organism evidence="1 2">
    <name type="scientific">Diacronema lutheri</name>
    <name type="common">Unicellular marine alga</name>
    <name type="synonym">Monochrysis lutheri</name>
    <dbReference type="NCBI Taxonomy" id="2081491"/>
    <lineage>
        <taxon>Eukaryota</taxon>
        <taxon>Haptista</taxon>
        <taxon>Haptophyta</taxon>
        <taxon>Pavlovophyceae</taxon>
        <taxon>Pavlovales</taxon>
        <taxon>Pavlovaceae</taxon>
        <taxon>Diacronema</taxon>
    </lineage>
</organism>
<name>A0A8J5XE24_DIALT</name>
<proteinExistence type="predicted"/>
<accession>A0A8J5XE24</accession>
<dbReference type="AlphaFoldDB" id="A0A8J5XE24"/>
<gene>
    <name evidence="1" type="ORF">KFE25_004293</name>
</gene>
<comment type="caution">
    <text evidence="1">The sequence shown here is derived from an EMBL/GenBank/DDBJ whole genome shotgun (WGS) entry which is preliminary data.</text>
</comment>
<keyword evidence="2" id="KW-1185">Reference proteome</keyword>
<evidence type="ECO:0000313" key="1">
    <source>
        <dbReference type="EMBL" id="KAG8458959.1"/>
    </source>
</evidence>
<protein>
    <submittedName>
        <fullName evidence="1">Uncharacterized protein</fullName>
    </submittedName>
</protein>
<evidence type="ECO:0000313" key="2">
    <source>
        <dbReference type="Proteomes" id="UP000751190"/>
    </source>
</evidence>